<dbReference type="OrthoDB" id="9808130at2"/>
<dbReference type="SUPFAM" id="SSF54909">
    <property type="entry name" value="Dimeric alpha+beta barrel"/>
    <property type="match status" value="1"/>
</dbReference>
<dbReference type="SMART" id="SM00886">
    <property type="entry name" value="Dabb"/>
    <property type="match status" value="1"/>
</dbReference>
<sequence length="95" mass="10828">MIKHIVFFKLKEPTAANIEKTVQVLRNMDGKIPMVRSLEAGADVIHSERSYDLALIVEVDNLEDLQAYAVHPVHQEVIQYINTVKDHTLSVDFEV</sequence>
<proteinExistence type="predicted"/>
<evidence type="ECO:0000259" key="1">
    <source>
        <dbReference type="PROSITE" id="PS51502"/>
    </source>
</evidence>
<dbReference type="PATRIC" id="fig|1705565.3.peg.5283"/>
<organism evidence="2 3">
    <name type="scientific">Paenibacillus solani</name>
    <dbReference type="NCBI Taxonomy" id="1705565"/>
    <lineage>
        <taxon>Bacteria</taxon>
        <taxon>Bacillati</taxon>
        <taxon>Bacillota</taxon>
        <taxon>Bacilli</taxon>
        <taxon>Bacillales</taxon>
        <taxon>Paenibacillaceae</taxon>
        <taxon>Paenibacillus</taxon>
    </lineage>
</organism>
<reference evidence="3" key="1">
    <citation type="submission" date="2015-08" db="EMBL/GenBank/DDBJ databases">
        <title>Genome sequencing project for genomic taxonomy and phylogenomics of Bacillus-like bacteria.</title>
        <authorList>
            <person name="Liu B."/>
            <person name="Wang J."/>
            <person name="Zhu Y."/>
            <person name="Liu G."/>
            <person name="Chen Q."/>
            <person name="Chen Z."/>
            <person name="Lan J."/>
            <person name="Che J."/>
            <person name="Ge C."/>
            <person name="Shi H."/>
            <person name="Pan Z."/>
            <person name="Liu X."/>
        </authorList>
    </citation>
    <scope>NUCLEOTIDE SEQUENCE [LARGE SCALE GENOMIC DNA]</scope>
    <source>
        <strain evidence="3">FJAT-22460</strain>
    </source>
</reference>
<gene>
    <name evidence="2" type="ORF">AM231_16000</name>
</gene>
<dbReference type="InterPro" id="IPR011008">
    <property type="entry name" value="Dimeric_a/b-barrel"/>
</dbReference>
<dbReference type="Gene3D" id="3.30.70.100">
    <property type="match status" value="1"/>
</dbReference>
<dbReference type="EMBL" id="LIUT01000001">
    <property type="protein sequence ID" value="KOR90482.1"/>
    <property type="molecule type" value="Genomic_DNA"/>
</dbReference>
<dbReference type="Pfam" id="PF07876">
    <property type="entry name" value="Dabb"/>
    <property type="match status" value="1"/>
</dbReference>
<dbReference type="Proteomes" id="UP000036932">
    <property type="component" value="Unassembled WGS sequence"/>
</dbReference>
<evidence type="ECO:0000313" key="2">
    <source>
        <dbReference type="EMBL" id="KOR90482.1"/>
    </source>
</evidence>
<dbReference type="InterPro" id="IPR013097">
    <property type="entry name" value="Dabb"/>
</dbReference>
<feature type="domain" description="Stress-response A/B barrel" evidence="1">
    <location>
        <begin position="2"/>
        <end position="93"/>
    </location>
</feature>
<dbReference type="PROSITE" id="PS51502">
    <property type="entry name" value="S_R_A_B_BARREL"/>
    <property type="match status" value="1"/>
</dbReference>
<keyword evidence="3" id="KW-1185">Reference proteome</keyword>
<protein>
    <submittedName>
        <fullName evidence="2">Stress responsive protein</fullName>
    </submittedName>
</protein>
<dbReference type="RefSeq" id="WP_053492099.1">
    <property type="nucleotide sequence ID" value="NZ_LIUT01000001.1"/>
</dbReference>
<name>A0A0M1P7V6_9BACL</name>
<comment type="caution">
    <text evidence="2">The sequence shown here is derived from an EMBL/GenBank/DDBJ whole genome shotgun (WGS) entry which is preliminary data.</text>
</comment>
<evidence type="ECO:0000313" key="3">
    <source>
        <dbReference type="Proteomes" id="UP000036932"/>
    </source>
</evidence>
<dbReference type="AlphaFoldDB" id="A0A0M1P7V6"/>
<dbReference type="PANTHER" id="PTHR37832:SF1">
    <property type="entry name" value="STRESS-RESPONSE A_B BARREL DOMAIN-CONTAINING PROTEIN"/>
    <property type="match status" value="1"/>
</dbReference>
<accession>A0A0M1P7V6</accession>
<dbReference type="PANTHER" id="PTHR37832">
    <property type="entry name" value="BLL2683 PROTEIN"/>
    <property type="match status" value="1"/>
</dbReference>